<proteinExistence type="predicted"/>
<name>A0A6B3L4P0_9BACT</name>
<dbReference type="RefSeq" id="WP_164364179.1">
    <property type="nucleotide sequence ID" value="NZ_CP066776.1"/>
</dbReference>
<feature type="domain" description="Glycosyl hydrolase family 13 catalytic" evidence="1">
    <location>
        <begin position="102"/>
        <end position="533"/>
    </location>
</feature>
<gene>
    <name evidence="2" type="ORF">G3M56_005255</name>
</gene>
<evidence type="ECO:0000313" key="2">
    <source>
        <dbReference type="EMBL" id="QQL45987.1"/>
    </source>
</evidence>
<organism evidence="2 3">
    <name type="scientific">Sulfuriroseicoccus oceanibius</name>
    <dbReference type="NCBI Taxonomy" id="2707525"/>
    <lineage>
        <taxon>Bacteria</taxon>
        <taxon>Pseudomonadati</taxon>
        <taxon>Verrucomicrobiota</taxon>
        <taxon>Verrucomicrobiia</taxon>
        <taxon>Verrucomicrobiales</taxon>
        <taxon>Verrucomicrobiaceae</taxon>
        <taxon>Sulfuriroseicoccus</taxon>
    </lineage>
</organism>
<dbReference type="EMBL" id="CP066776">
    <property type="protein sequence ID" value="QQL45987.1"/>
    <property type="molecule type" value="Genomic_DNA"/>
</dbReference>
<keyword evidence="3" id="KW-1185">Reference proteome</keyword>
<dbReference type="SUPFAM" id="SSF51445">
    <property type="entry name" value="(Trans)glycosidases"/>
    <property type="match status" value="1"/>
</dbReference>
<dbReference type="Proteomes" id="UP000475117">
    <property type="component" value="Chromosome"/>
</dbReference>
<dbReference type="Gene3D" id="1.10.1740.10">
    <property type="match status" value="1"/>
</dbReference>
<sequence length="641" mass="73626">MRRLRGMLESRFAEQKETCEIEQKENCEWEAFMIRLEERFPHLLDQLLELYGSNFDFYYHLERLVEIMGAAFLQRSPQLKISDAMREADPHWFQRGHLIGAMAYVDLFANDLVDLRKHIPYLQELGITYLHLMPVYKTPDGDDDGGYAVSSYRELDPTLGTIDELKTLADELREKGISLVLDFIFNHTSDEHEWAQRAKASSEDYQDYYFMFDSRREPDEYEKHLRTIFPEEHPGSFTYINRLKKWVWTTFHTYQWDLNYRNPEVFNAMVAEMLHLANLGVDVLRLDAVPFCWKEKGTGCENLPEAHLVIRAFNSVASVVAPGVVFKSEAIVAPDEISKYISPEECQVSYNPLLMALLWESLATRDVKLLKHSMKKRFHIDAGCAWINYVRSHDDIGWGFDNLDAEELGMNPHDHRNFLNQFFFGRHEASFAEGEPFQEDAVTGDARVSGTCASLCGLGRALKSGDEAEVRKAIDRILLIHGVIFTIGGIPLIYLGDEIGMLNDHSYQKDLEKEGDSRWLHRPKFDWEKAELRNVEGTPEYDIYHGLLRFVRLRGSNPAIASGDTDMVETGNPHVFGYFRTNSEQSVLCLANFSESVQVVEGRRLRQLGLKKALVDLVNGRSVIASHTLELAPYQFAALLG</sequence>
<reference evidence="2 3" key="1">
    <citation type="submission" date="2020-12" db="EMBL/GenBank/DDBJ databases">
        <title>Sulforoseuscoccus oceanibium gen. nov., sp. nov., a representative of the phylum Verrucomicrobia with special cytoplasmic membrane, and proposal of Sulforoseuscoccusaceae fam. nov.</title>
        <authorList>
            <person name="Xi F."/>
        </authorList>
    </citation>
    <scope>NUCLEOTIDE SEQUENCE [LARGE SCALE GENOMIC DNA]</scope>
    <source>
        <strain evidence="2 3">T37</strain>
    </source>
</reference>
<dbReference type="InterPro" id="IPR017853">
    <property type="entry name" value="GH"/>
</dbReference>
<dbReference type="InterPro" id="IPR006047">
    <property type="entry name" value="GH13_cat_dom"/>
</dbReference>
<dbReference type="CDD" id="cd11324">
    <property type="entry name" value="AmyAc_Amylosucrase"/>
    <property type="match status" value="1"/>
</dbReference>
<dbReference type="KEGG" id="soa:G3M56_005255"/>
<evidence type="ECO:0000313" key="3">
    <source>
        <dbReference type="Proteomes" id="UP000475117"/>
    </source>
</evidence>
<dbReference type="SUPFAM" id="SSF51011">
    <property type="entry name" value="Glycosyl hydrolase domain"/>
    <property type="match status" value="1"/>
</dbReference>
<dbReference type="InterPro" id="IPR045857">
    <property type="entry name" value="O16G_dom_2"/>
</dbReference>
<dbReference type="AlphaFoldDB" id="A0A6B3L4P0"/>
<dbReference type="InterPro" id="IPR013780">
    <property type="entry name" value="Glyco_hydro_b"/>
</dbReference>
<protein>
    <recommendedName>
        <fullName evidence="1">Glycosyl hydrolase family 13 catalytic domain-containing protein</fullName>
    </recommendedName>
</protein>
<dbReference type="PANTHER" id="PTHR10357">
    <property type="entry name" value="ALPHA-AMYLASE FAMILY MEMBER"/>
    <property type="match status" value="1"/>
</dbReference>
<dbReference type="Gene3D" id="3.20.20.80">
    <property type="entry name" value="Glycosidases"/>
    <property type="match status" value="1"/>
</dbReference>
<dbReference type="GO" id="GO:0005975">
    <property type="term" value="P:carbohydrate metabolic process"/>
    <property type="evidence" value="ECO:0007669"/>
    <property type="project" value="InterPro"/>
</dbReference>
<evidence type="ECO:0000259" key="1">
    <source>
        <dbReference type="SMART" id="SM00642"/>
    </source>
</evidence>
<dbReference type="PANTHER" id="PTHR10357:SF213">
    <property type="entry name" value="ALPHA AMYLASE CATALYTIC REGION"/>
    <property type="match status" value="1"/>
</dbReference>
<dbReference type="GO" id="GO:0047669">
    <property type="term" value="F:amylosucrase activity"/>
    <property type="evidence" value="ECO:0007669"/>
    <property type="project" value="InterPro"/>
</dbReference>
<accession>A0A6B3L4P0</accession>
<dbReference type="Pfam" id="PF00128">
    <property type="entry name" value="Alpha-amylase"/>
    <property type="match status" value="1"/>
</dbReference>
<dbReference type="SMART" id="SM00642">
    <property type="entry name" value="Aamy"/>
    <property type="match status" value="1"/>
</dbReference>
<dbReference type="InterPro" id="IPR044077">
    <property type="entry name" value="Amylosucrase"/>
</dbReference>
<dbReference type="Gene3D" id="2.60.40.1180">
    <property type="entry name" value="Golgi alpha-mannosidase II"/>
    <property type="match status" value="1"/>
</dbReference>
<dbReference type="Gene3D" id="3.90.400.10">
    <property type="entry name" value="Oligo-1,6-glucosidase, Domain 2"/>
    <property type="match status" value="1"/>
</dbReference>